<keyword evidence="2" id="KW-1003">Cell membrane</keyword>
<evidence type="ECO:0000256" key="1">
    <source>
        <dbReference type="ARBA" id="ARBA00004651"/>
    </source>
</evidence>
<sequence>MTARRAALVRLGVLTTALVVLLVVFNLGGVLDAERIRRWIDDFEVAAPILFVLLGGVLGAALVPGAVLAATAGLLFGAVAGALVSLPSAVLTAVLARSFSARTGGDALDELSGERLTAITSFARRHGFSAVVVQRLLPAVPDGPFSHAFGLAGVRTRDIALATLVASGPRAFSYALLGANADDLTGPHALFAIGLNVATGLFGLTLAWFVVRGERRRLARERAEGVPSRSSPLRDGGRPGPAGEAEDGDRDTA</sequence>
<dbReference type="AlphaFoldDB" id="A0A6J7IC14"/>
<proteinExistence type="predicted"/>
<evidence type="ECO:0000256" key="7">
    <source>
        <dbReference type="SAM" id="Phobius"/>
    </source>
</evidence>
<reference evidence="9" key="1">
    <citation type="submission" date="2020-05" db="EMBL/GenBank/DDBJ databases">
        <authorList>
            <person name="Chiriac C."/>
            <person name="Salcher M."/>
            <person name="Ghai R."/>
            <person name="Kavagutti S V."/>
        </authorList>
    </citation>
    <scope>NUCLEOTIDE SEQUENCE</scope>
</reference>
<organism evidence="9">
    <name type="scientific">freshwater metagenome</name>
    <dbReference type="NCBI Taxonomy" id="449393"/>
    <lineage>
        <taxon>unclassified sequences</taxon>
        <taxon>metagenomes</taxon>
        <taxon>ecological metagenomes</taxon>
    </lineage>
</organism>
<evidence type="ECO:0000259" key="8">
    <source>
        <dbReference type="Pfam" id="PF09335"/>
    </source>
</evidence>
<keyword evidence="3 7" id="KW-0812">Transmembrane</keyword>
<evidence type="ECO:0000256" key="4">
    <source>
        <dbReference type="ARBA" id="ARBA00022989"/>
    </source>
</evidence>
<dbReference type="InterPro" id="IPR032816">
    <property type="entry name" value="VTT_dom"/>
</dbReference>
<feature type="domain" description="VTT" evidence="8">
    <location>
        <begin position="63"/>
        <end position="179"/>
    </location>
</feature>
<dbReference type="GO" id="GO:0005886">
    <property type="term" value="C:plasma membrane"/>
    <property type="evidence" value="ECO:0007669"/>
    <property type="project" value="UniProtKB-SubCell"/>
</dbReference>
<comment type="subcellular location">
    <subcellularLocation>
        <location evidence="1">Cell membrane</location>
        <topology evidence="1">Multi-pass membrane protein</topology>
    </subcellularLocation>
</comment>
<feature type="transmembrane region" description="Helical" evidence="7">
    <location>
        <begin position="74"/>
        <end position="96"/>
    </location>
</feature>
<dbReference type="EMBL" id="CAFBMK010000143">
    <property type="protein sequence ID" value="CAB4927857.1"/>
    <property type="molecule type" value="Genomic_DNA"/>
</dbReference>
<dbReference type="PANTHER" id="PTHR12677">
    <property type="entry name" value="GOLGI APPARATUS MEMBRANE PROTEIN TVP38-RELATED"/>
    <property type="match status" value="1"/>
</dbReference>
<dbReference type="InterPro" id="IPR015414">
    <property type="entry name" value="TMEM64"/>
</dbReference>
<feature type="transmembrane region" description="Helical" evidence="7">
    <location>
        <begin position="12"/>
        <end position="33"/>
    </location>
</feature>
<accession>A0A6J7IC14</accession>
<feature type="transmembrane region" description="Helical" evidence="7">
    <location>
        <begin position="45"/>
        <end position="68"/>
    </location>
</feature>
<dbReference type="PANTHER" id="PTHR12677:SF58">
    <property type="entry name" value="TVP38_TMEM64 FAMILY MEMBRANE PROTEIN RV0625C"/>
    <property type="match status" value="1"/>
</dbReference>
<feature type="transmembrane region" description="Helical" evidence="7">
    <location>
        <begin position="189"/>
        <end position="211"/>
    </location>
</feature>
<evidence type="ECO:0000256" key="6">
    <source>
        <dbReference type="SAM" id="MobiDB-lite"/>
    </source>
</evidence>
<evidence type="ECO:0000256" key="5">
    <source>
        <dbReference type="ARBA" id="ARBA00023136"/>
    </source>
</evidence>
<feature type="region of interest" description="Disordered" evidence="6">
    <location>
        <begin position="220"/>
        <end position="253"/>
    </location>
</feature>
<keyword evidence="4 7" id="KW-1133">Transmembrane helix</keyword>
<keyword evidence="5 7" id="KW-0472">Membrane</keyword>
<gene>
    <name evidence="9" type="ORF">UFOPK3564_02202</name>
</gene>
<evidence type="ECO:0000256" key="3">
    <source>
        <dbReference type="ARBA" id="ARBA00022692"/>
    </source>
</evidence>
<dbReference type="Pfam" id="PF09335">
    <property type="entry name" value="VTT_dom"/>
    <property type="match status" value="1"/>
</dbReference>
<feature type="compositionally biased region" description="Acidic residues" evidence="6">
    <location>
        <begin position="244"/>
        <end position="253"/>
    </location>
</feature>
<evidence type="ECO:0000256" key="2">
    <source>
        <dbReference type="ARBA" id="ARBA00022475"/>
    </source>
</evidence>
<name>A0A6J7IC14_9ZZZZ</name>
<protein>
    <submittedName>
        <fullName evidence="9">Unannotated protein</fullName>
    </submittedName>
</protein>
<evidence type="ECO:0000313" key="9">
    <source>
        <dbReference type="EMBL" id="CAB4927857.1"/>
    </source>
</evidence>